<keyword evidence="5" id="KW-0406">Ion transport</keyword>
<evidence type="ECO:0000313" key="9">
    <source>
        <dbReference type="EMBL" id="GBP62854.1"/>
    </source>
</evidence>
<dbReference type="InterPro" id="IPR026015">
    <property type="entry name" value="ATP_synth_OSCP/delta_N_sf"/>
</dbReference>
<sequence length="206" mass="22839">MVPKIMNVLRIFRRSYAEAKGSKTPIPVFGVEGRYVSALYSAAGQMNQLDAVEEHFSKLEDELDKPKVIDFVETSMLSHAAKAKLIQEISKEAGMPDAAVNFLTLVAENGRLKMLKKMIAMFLKVMVAHRNEAHCEVITAKPLGDSTRAALMSSLEKFVKGKSIQLTEKVDPSIIGGFIVGVDDKHIDMSIARRLKMYTDLLQKGI</sequence>
<accession>A0A4C1XK29</accession>
<dbReference type="NCBIfam" id="TIGR01145">
    <property type="entry name" value="ATP_synt_delta"/>
    <property type="match status" value="1"/>
</dbReference>
<dbReference type="EMBL" id="BGZK01000851">
    <property type="protein sequence ID" value="GBP62854.1"/>
    <property type="molecule type" value="Genomic_DNA"/>
</dbReference>
<dbReference type="PANTHER" id="PTHR11910">
    <property type="entry name" value="ATP SYNTHASE DELTA CHAIN"/>
    <property type="match status" value="1"/>
</dbReference>
<dbReference type="OrthoDB" id="1262810at2759"/>
<comment type="caution">
    <text evidence="9">The sequence shown here is derived from an EMBL/GenBank/DDBJ whole genome shotgun (WGS) entry which is preliminary data.</text>
</comment>
<reference evidence="9 10" key="1">
    <citation type="journal article" date="2019" name="Commun. Biol.">
        <title>The bagworm genome reveals a unique fibroin gene that provides high tensile strength.</title>
        <authorList>
            <person name="Kono N."/>
            <person name="Nakamura H."/>
            <person name="Ohtoshi R."/>
            <person name="Tomita M."/>
            <person name="Numata K."/>
            <person name="Arakawa K."/>
        </authorList>
    </citation>
    <scope>NUCLEOTIDE SEQUENCE [LARGE SCALE GENOMIC DNA]</scope>
</reference>
<gene>
    <name evidence="9" type="primary">ATPsynO</name>
    <name evidence="9" type="ORF">EVAR_44709_1</name>
</gene>
<evidence type="ECO:0000256" key="5">
    <source>
        <dbReference type="ARBA" id="ARBA00023065"/>
    </source>
</evidence>
<dbReference type="InterPro" id="IPR000711">
    <property type="entry name" value="ATPase_OSCP/dsu"/>
</dbReference>
<keyword evidence="7" id="KW-0066">ATP synthesis</keyword>
<keyword evidence="4" id="KW-0375">Hydrogen ion transport</keyword>
<organism evidence="9 10">
    <name type="scientific">Eumeta variegata</name>
    <name type="common">Bagworm moth</name>
    <name type="synonym">Eumeta japonica</name>
    <dbReference type="NCBI Taxonomy" id="151549"/>
    <lineage>
        <taxon>Eukaryota</taxon>
        <taxon>Metazoa</taxon>
        <taxon>Ecdysozoa</taxon>
        <taxon>Arthropoda</taxon>
        <taxon>Hexapoda</taxon>
        <taxon>Insecta</taxon>
        <taxon>Pterygota</taxon>
        <taxon>Neoptera</taxon>
        <taxon>Endopterygota</taxon>
        <taxon>Lepidoptera</taxon>
        <taxon>Glossata</taxon>
        <taxon>Ditrysia</taxon>
        <taxon>Tineoidea</taxon>
        <taxon>Psychidae</taxon>
        <taxon>Oiketicinae</taxon>
        <taxon>Eumeta</taxon>
    </lineage>
</organism>
<evidence type="ECO:0000256" key="8">
    <source>
        <dbReference type="ARBA" id="ARBA00033369"/>
    </source>
</evidence>
<protein>
    <recommendedName>
        <fullName evidence="8">Oligomycin sensitivity conferral protein</fullName>
    </recommendedName>
</protein>
<dbReference type="SUPFAM" id="SSF47928">
    <property type="entry name" value="N-terminal domain of the delta subunit of the F1F0-ATP synthase"/>
    <property type="match status" value="1"/>
</dbReference>
<keyword evidence="10" id="KW-1185">Reference proteome</keyword>
<proteinExistence type="inferred from homology"/>
<dbReference type="Pfam" id="PF00213">
    <property type="entry name" value="OSCP"/>
    <property type="match status" value="1"/>
</dbReference>
<dbReference type="PRINTS" id="PR00125">
    <property type="entry name" value="ATPASEDELTA"/>
</dbReference>
<comment type="similarity">
    <text evidence="2">Belongs to the ATPase delta chain family.</text>
</comment>
<dbReference type="STRING" id="151549.A0A4C1XK29"/>
<dbReference type="Proteomes" id="UP000299102">
    <property type="component" value="Unassembled WGS sequence"/>
</dbReference>
<name>A0A4C1XK29_EUMVA</name>
<evidence type="ECO:0000256" key="1">
    <source>
        <dbReference type="ARBA" id="ARBA00004370"/>
    </source>
</evidence>
<dbReference type="AlphaFoldDB" id="A0A4C1XK29"/>
<comment type="subcellular location">
    <subcellularLocation>
        <location evidence="1">Membrane</location>
    </subcellularLocation>
</comment>
<evidence type="ECO:0000256" key="2">
    <source>
        <dbReference type="ARBA" id="ARBA00007046"/>
    </source>
</evidence>
<dbReference type="GO" id="GO:0016020">
    <property type="term" value="C:membrane"/>
    <property type="evidence" value="ECO:0007669"/>
    <property type="project" value="UniProtKB-SubCell"/>
</dbReference>
<evidence type="ECO:0000256" key="4">
    <source>
        <dbReference type="ARBA" id="ARBA00022781"/>
    </source>
</evidence>
<evidence type="ECO:0000256" key="6">
    <source>
        <dbReference type="ARBA" id="ARBA00023136"/>
    </source>
</evidence>
<keyword evidence="3" id="KW-0813">Transport</keyword>
<keyword evidence="6" id="KW-0472">Membrane</keyword>
<evidence type="ECO:0000256" key="3">
    <source>
        <dbReference type="ARBA" id="ARBA00022448"/>
    </source>
</evidence>
<evidence type="ECO:0000313" key="10">
    <source>
        <dbReference type="Proteomes" id="UP000299102"/>
    </source>
</evidence>
<dbReference type="GO" id="GO:0046933">
    <property type="term" value="F:proton-transporting ATP synthase activity, rotational mechanism"/>
    <property type="evidence" value="ECO:0007669"/>
    <property type="project" value="InterPro"/>
</dbReference>
<dbReference type="Gene3D" id="1.10.520.20">
    <property type="entry name" value="N-terminal domain of the delta subunit of the F1F0-ATP synthase"/>
    <property type="match status" value="1"/>
</dbReference>
<evidence type="ECO:0000256" key="7">
    <source>
        <dbReference type="ARBA" id="ARBA00023310"/>
    </source>
</evidence>
<dbReference type="HAMAP" id="MF_01416">
    <property type="entry name" value="ATP_synth_delta_bact"/>
    <property type="match status" value="1"/>
</dbReference>